<dbReference type="Proteomes" id="UP001165136">
    <property type="component" value="Unassembled WGS sequence"/>
</dbReference>
<dbReference type="EMBL" id="BSTI01000011">
    <property type="protein sequence ID" value="GLY68278.1"/>
    <property type="molecule type" value="Genomic_DNA"/>
</dbReference>
<feature type="domain" description="DUF4873" evidence="1">
    <location>
        <begin position="31"/>
        <end position="120"/>
    </location>
</feature>
<dbReference type="AlphaFoldDB" id="A0A9W6R482"/>
<name>A0A9W6R482_9PSEU</name>
<reference evidence="2" key="1">
    <citation type="submission" date="2023-03" db="EMBL/GenBank/DDBJ databases">
        <title>Amycolatopsis taiwanensis NBRC 103393.</title>
        <authorList>
            <person name="Ichikawa N."/>
            <person name="Sato H."/>
            <person name="Tonouchi N."/>
        </authorList>
    </citation>
    <scope>NUCLEOTIDE SEQUENCE</scope>
    <source>
        <strain evidence="2">NBRC 103393</strain>
    </source>
</reference>
<organism evidence="2 3">
    <name type="scientific">Amycolatopsis taiwanensis</name>
    <dbReference type="NCBI Taxonomy" id="342230"/>
    <lineage>
        <taxon>Bacteria</taxon>
        <taxon>Bacillati</taxon>
        <taxon>Actinomycetota</taxon>
        <taxon>Actinomycetes</taxon>
        <taxon>Pseudonocardiales</taxon>
        <taxon>Pseudonocardiaceae</taxon>
        <taxon>Amycolatopsis</taxon>
    </lineage>
</organism>
<proteinExistence type="predicted"/>
<evidence type="ECO:0000313" key="2">
    <source>
        <dbReference type="EMBL" id="GLY68278.1"/>
    </source>
</evidence>
<accession>A0A9W6R482</accession>
<dbReference type="InterPro" id="IPR032371">
    <property type="entry name" value="DUF4873"/>
</dbReference>
<comment type="caution">
    <text evidence="2">The sequence shown here is derived from an EMBL/GenBank/DDBJ whole genome shotgun (WGS) entry which is preliminary data.</text>
</comment>
<evidence type="ECO:0000313" key="3">
    <source>
        <dbReference type="Proteomes" id="UP001165136"/>
    </source>
</evidence>
<dbReference type="Pfam" id="PF16170">
    <property type="entry name" value="DUF4873"/>
    <property type="match status" value="1"/>
</dbReference>
<gene>
    <name evidence="2" type="ORF">Atai01_48970</name>
</gene>
<sequence>MIDNDGVPIARADRVRVSRETPGYGVLDDGDDGYLGPATLVVGDAAFEVEVELRGVFQPIDGHYHWYGRITANEALEQALGGRKHVGELRTPEGSARGEICDPDPWGRYRIVGTSTPPFSLPARPAGLEP</sequence>
<protein>
    <recommendedName>
        <fullName evidence="1">DUF4873 domain-containing protein</fullName>
    </recommendedName>
</protein>
<keyword evidence="3" id="KW-1185">Reference proteome</keyword>
<evidence type="ECO:0000259" key="1">
    <source>
        <dbReference type="Pfam" id="PF16170"/>
    </source>
</evidence>